<name>A0A6J4MQV6_9BACT</name>
<protein>
    <submittedName>
        <fullName evidence="1">Uncharacterized protein</fullName>
    </submittedName>
</protein>
<accession>A0A6J4MQV6</accession>
<reference evidence="1" key="1">
    <citation type="submission" date="2020-02" db="EMBL/GenBank/DDBJ databases">
        <authorList>
            <person name="Meier V. D."/>
        </authorList>
    </citation>
    <scope>NUCLEOTIDE SEQUENCE</scope>
    <source>
        <strain evidence="1">AVDCRST_MAG89</strain>
    </source>
</reference>
<dbReference type="AlphaFoldDB" id="A0A6J4MQV6"/>
<evidence type="ECO:0000313" key="1">
    <source>
        <dbReference type="EMBL" id="CAA9366130.1"/>
    </source>
</evidence>
<organism evidence="1">
    <name type="scientific">uncultured Gemmatimonadota bacterium</name>
    <dbReference type="NCBI Taxonomy" id="203437"/>
    <lineage>
        <taxon>Bacteria</taxon>
        <taxon>Pseudomonadati</taxon>
        <taxon>Gemmatimonadota</taxon>
        <taxon>environmental samples</taxon>
    </lineage>
</organism>
<dbReference type="EMBL" id="CADCTV010000859">
    <property type="protein sequence ID" value="CAA9366130.1"/>
    <property type="molecule type" value="Genomic_DNA"/>
</dbReference>
<proteinExistence type="predicted"/>
<gene>
    <name evidence="1" type="ORF">AVDCRST_MAG89-4108</name>
</gene>
<sequence>MLVLRLVLTRVLLGPVTRLLGRGFPLLLRALRLLRR</sequence>